<gene>
    <name evidence="2" type="ORF">BST85_08630</name>
</gene>
<keyword evidence="3" id="KW-1185">Reference proteome</keyword>
<dbReference type="InterPro" id="IPR041662">
    <property type="entry name" value="SusD-like_2"/>
</dbReference>
<evidence type="ECO:0000313" key="3">
    <source>
        <dbReference type="Proteomes" id="UP000239800"/>
    </source>
</evidence>
<dbReference type="SUPFAM" id="SSF48452">
    <property type="entry name" value="TPR-like"/>
    <property type="match status" value="1"/>
</dbReference>
<feature type="chain" id="PRO_5015416842" description="SusD/RagB family nutrient-binding outer membrane lipoprotein" evidence="1">
    <location>
        <begin position="21"/>
        <end position="558"/>
    </location>
</feature>
<dbReference type="AlphaFoldDB" id="A0A2S7KQP3"/>
<dbReference type="InterPro" id="IPR024302">
    <property type="entry name" value="SusD-like"/>
</dbReference>
<comment type="caution">
    <text evidence="2">The sequence shown here is derived from an EMBL/GenBank/DDBJ whole genome shotgun (WGS) entry which is preliminary data.</text>
</comment>
<dbReference type="OrthoDB" id="725917at2"/>
<sequence length="558" mass="61544">MKTIYKFLVLALISSGAVFYSCETTELELLDNPNALSDDQADPNLLLNSIQRAYVTSLGTLNDRSSELARIDYVGGRDYFAMYNSSALDGTWNRFYSGMSADINVIAALNEGEDQDLRFHLGVSKTLQAHHLMLLVDFLGDIPWSEALNPLEFPNPSVDDDASVYAVALALLFEADSYFADFGSDAPDSVIDFFYDGDNNKWRRLVQTLKMRHALTTGDFSRFTGLVSEGGFINNSADDFQFNYGTQLLNPNTRHPDYNADYTTSGANIYQSNWLMETMQGADKTDGSDDDPRMRYYYFRQADCTPGASCDPDGDGQFLSCSLETPPPHYIAGGVSYCWLEDGYWGRDHGDDDGTPPDNFLRTAVGVYPAAGLFDDDRFAGLNQDVGGVGEGIEPIILASYVDFWRAEVALSAGNVGGARDFVDAGMNKSMDKVTSFGALDGSRDTSFEPSQGDINDYIDSITSQITNTSDDSWNVLAEQYFITMYGGGSDAYNFYRRTGYPTTVKPNLEPNPGVFPRTFLYPSVEVVANPNITQRQDNATQVFWDTKPAGPAFPPAN</sequence>
<dbReference type="InterPro" id="IPR011990">
    <property type="entry name" value="TPR-like_helical_dom_sf"/>
</dbReference>
<dbReference type="PROSITE" id="PS51257">
    <property type="entry name" value="PROKAR_LIPOPROTEIN"/>
    <property type="match status" value="1"/>
</dbReference>
<protein>
    <recommendedName>
        <fullName evidence="4">SusD/RagB family nutrient-binding outer membrane lipoprotein</fullName>
    </recommendedName>
</protein>
<dbReference type="Pfam" id="PF12771">
    <property type="entry name" value="SusD-like_2"/>
    <property type="match status" value="1"/>
</dbReference>
<name>A0A2S7KQP3_9FLAO</name>
<proteinExistence type="predicted"/>
<dbReference type="RefSeq" id="WP_104812877.1">
    <property type="nucleotide sequence ID" value="NZ_MQUB01000001.1"/>
</dbReference>
<dbReference type="EMBL" id="MQUB01000001">
    <property type="protein sequence ID" value="PQB04949.1"/>
    <property type="molecule type" value="Genomic_DNA"/>
</dbReference>
<keyword evidence="1" id="KW-0732">Signal</keyword>
<organism evidence="2 3">
    <name type="scientific">Aureitalea marina</name>
    <dbReference type="NCBI Taxonomy" id="930804"/>
    <lineage>
        <taxon>Bacteria</taxon>
        <taxon>Pseudomonadati</taxon>
        <taxon>Bacteroidota</taxon>
        <taxon>Flavobacteriia</taxon>
        <taxon>Flavobacteriales</taxon>
        <taxon>Flavobacteriaceae</taxon>
        <taxon>Aureitalea</taxon>
    </lineage>
</organism>
<dbReference type="Gene3D" id="1.25.40.390">
    <property type="match status" value="2"/>
</dbReference>
<evidence type="ECO:0000256" key="1">
    <source>
        <dbReference type="SAM" id="SignalP"/>
    </source>
</evidence>
<evidence type="ECO:0000313" key="2">
    <source>
        <dbReference type="EMBL" id="PQB04949.1"/>
    </source>
</evidence>
<evidence type="ECO:0008006" key="4">
    <source>
        <dbReference type="Google" id="ProtNLM"/>
    </source>
</evidence>
<dbReference type="Pfam" id="PF12741">
    <property type="entry name" value="SusD-like"/>
    <property type="match status" value="1"/>
</dbReference>
<accession>A0A2S7KQP3</accession>
<reference evidence="2 3" key="1">
    <citation type="submission" date="2016-11" db="EMBL/GenBank/DDBJ databases">
        <title>Trade-off between light-utilization and light-protection in marine flavobacteria.</title>
        <authorList>
            <person name="Kumagai Y."/>
        </authorList>
    </citation>
    <scope>NUCLEOTIDE SEQUENCE [LARGE SCALE GENOMIC DNA]</scope>
    <source>
        <strain evidence="2 3">NBRC 107741</strain>
    </source>
</reference>
<feature type="signal peptide" evidence="1">
    <location>
        <begin position="1"/>
        <end position="20"/>
    </location>
</feature>
<dbReference type="Proteomes" id="UP000239800">
    <property type="component" value="Unassembled WGS sequence"/>
</dbReference>